<dbReference type="InterPro" id="IPR005119">
    <property type="entry name" value="LysR_subst-bd"/>
</dbReference>
<dbReference type="EMBL" id="WTVM01000148">
    <property type="protein sequence ID" value="NMG04713.1"/>
    <property type="molecule type" value="Genomic_DNA"/>
</dbReference>
<evidence type="ECO:0000256" key="2">
    <source>
        <dbReference type="ARBA" id="ARBA00023015"/>
    </source>
</evidence>
<evidence type="ECO:0000256" key="4">
    <source>
        <dbReference type="SAM" id="MobiDB-lite"/>
    </source>
</evidence>
<feature type="domain" description="LysR substrate-binding" evidence="5">
    <location>
        <begin position="2"/>
        <end position="135"/>
    </location>
</feature>
<feature type="compositionally biased region" description="Polar residues" evidence="4">
    <location>
        <begin position="148"/>
        <end position="160"/>
    </location>
</feature>
<keyword evidence="2" id="KW-0805">Transcription regulation</keyword>
<dbReference type="Proteomes" id="UP000599523">
    <property type="component" value="Unassembled WGS sequence"/>
</dbReference>
<dbReference type="GO" id="GO:0006355">
    <property type="term" value="P:regulation of DNA-templated transcription"/>
    <property type="evidence" value="ECO:0007669"/>
    <property type="project" value="TreeGrafter"/>
</dbReference>
<dbReference type="SUPFAM" id="SSF53850">
    <property type="entry name" value="Periplasmic binding protein-like II"/>
    <property type="match status" value="1"/>
</dbReference>
<sequence length="168" mass="18292">DISSHPFADNPLVFIAPVGHPLAGRRGLTWGDLAQWPLLMREAGSGTRLAIERAFRANGWPFAPRMVIASNEAIKESVLAGLGIAVVSRHTLHHAGGEDLVELDVEGFPVRTVWSVVHWRRKVFSPAAEAFLAHLGVNVGSQVQPVSQRMPSRVCSNSRHSPPPLHKP</sequence>
<protein>
    <submittedName>
        <fullName evidence="6">LysR family transcriptional regulator</fullName>
    </submittedName>
</protein>
<evidence type="ECO:0000256" key="1">
    <source>
        <dbReference type="ARBA" id="ARBA00009437"/>
    </source>
</evidence>
<dbReference type="Gene3D" id="3.40.190.290">
    <property type="match status" value="1"/>
</dbReference>
<proteinExistence type="inferred from homology"/>
<feature type="region of interest" description="Disordered" evidence="4">
    <location>
        <begin position="148"/>
        <end position="168"/>
    </location>
</feature>
<dbReference type="PANTHER" id="PTHR30126:SF5">
    <property type="entry name" value="HTH-TYPE TRANSCRIPTIONAL ACTIVATOR CMPR"/>
    <property type="match status" value="1"/>
</dbReference>
<comment type="similarity">
    <text evidence="1">Belongs to the LysR transcriptional regulatory family.</text>
</comment>
<feature type="non-terminal residue" evidence="6">
    <location>
        <position position="1"/>
    </location>
</feature>
<organism evidence="6 7">
    <name type="scientific">Azoarcus taiwanensis</name>
    <dbReference type="NCBI Taxonomy" id="666964"/>
    <lineage>
        <taxon>Bacteria</taxon>
        <taxon>Pseudomonadati</taxon>
        <taxon>Pseudomonadota</taxon>
        <taxon>Betaproteobacteria</taxon>
        <taxon>Rhodocyclales</taxon>
        <taxon>Zoogloeaceae</taxon>
        <taxon>Azoarcus</taxon>
    </lineage>
</organism>
<dbReference type="PANTHER" id="PTHR30126">
    <property type="entry name" value="HTH-TYPE TRANSCRIPTIONAL REGULATOR"/>
    <property type="match status" value="1"/>
</dbReference>
<dbReference type="AlphaFoldDB" id="A0A972FFM9"/>
<keyword evidence="7" id="KW-1185">Reference proteome</keyword>
<evidence type="ECO:0000256" key="3">
    <source>
        <dbReference type="ARBA" id="ARBA00023163"/>
    </source>
</evidence>
<dbReference type="GO" id="GO:0000976">
    <property type="term" value="F:transcription cis-regulatory region binding"/>
    <property type="evidence" value="ECO:0007669"/>
    <property type="project" value="TreeGrafter"/>
</dbReference>
<accession>A0A972FFM9</accession>
<evidence type="ECO:0000259" key="5">
    <source>
        <dbReference type="Pfam" id="PF03466"/>
    </source>
</evidence>
<dbReference type="Pfam" id="PF03466">
    <property type="entry name" value="LysR_substrate"/>
    <property type="match status" value="1"/>
</dbReference>
<reference evidence="6" key="1">
    <citation type="submission" date="2019-12" db="EMBL/GenBank/DDBJ databases">
        <title>Comparative genomics gives insights into the taxonomy of the Azoarcus-Aromatoleum group and reveals separate origins of nif in the plant-associated Azoarcus and non-plant-associated Aromatoleum sub-groups.</title>
        <authorList>
            <person name="Lafos M."/>
            <person name="Maluk M."/>
            <person name="Batista M."/>
            <person name="Junghare M."/>
            <person name="Carmona M."/>
            <person name="Faoro H."/>
            <person name="Cruz L.M."/>
            <person name="Battistoni F."/>
            <person name="De Souza E."/>
            <person name="Pedrosa F."/>
            <person name="Chen W.-M."/>
            <person name="Poole P.S."/>
            <person name="Dixon R.A."/>
            <person name="James E.K."/>
        </authorList>
    </citation>
    <scope>NUCLEOTIDE SEQUENCE</scope>
    <source>
        <strain evidence="6">NSC3</strain>
    </source>
</reference>
<name>A0A972FFM9_9RHOO</name>
<dbReference type="RefSeq" id="WP_246262039.1">
    <property type="nucleotide sequence ID" value="NZ_CAWPHM010000053.1"/>
</dbReference>
<comment type="caution">
    <text evidence="6">The sequence shown here is derived from an EMBL/GenBank/DDBJ whole genome shotgun (WGS) entry which is preliminary data.</text>
</comment>
<evidence type="ECO:0000313" key="7">
    <source>
        <dbReference type="Proteomes" id="UP000599523"/>
    </source>
</evidence>
<evidence type="ECO:0000313" key="6">
    <source>
        <dbReference type="EMBL" id="NMG04713.1"/>
    </source>
</evidence>
<keyword evidence="3" id="KW-0804">Transcription</keyword>
<gene>
    <name evidence="6" type="ORF">GPA21_17300</name>
</gene>